<evidence type="ECO:0000313" key="3">
    <source>
        <dbReference type="EMBL" id="TGX55667.1"/>
    </source>
</evidence>
<dbReference type="InterPro" id="IPR052350">
    <property type="entry name" value="Metallo-dep_Lactonases"/>
</dbReference>
<dbReference type="Proteomes" id="UP000306147">
    <property type="component" value="Unassembled WGS sequence"/>
</dbReference>
<dbReference type="EMBL" id="SRXT01000001">
    <property type="protein sequence ID" value="TGX55667.1"/>
    <property type="molecule type" value="Genomic_DNA"/>
</dbReference>
<protein>
    <submittedName>
        <fullName evidence="3">Hydrolase</fullName>
    </submittedName>
</protein>
<accession>A0A4S1XI64</accession>
<dbReference type="RefSeq" id="WP_135961869.1">
    <property type="nucleotide sequence ID" value="NZ_SRXT01000001.1"/>
</dbReference>
<evidence type="ECO:0000256" key="1">
    <source>
        <dbReference type="ARBA" id="ARBA00038310"/>
    </source>
</evidence>
<dbReference type="Pfam" id="PF04909">
    <property type="entry name" value="Amidohydro_2"/>
    <property type="match status" value="1"/>
</dbReference>
<evidence type="ECO:0000259" key="2">
    <source>
        <dbReference type="Pfam" id="PF04909"/>
    </source>
</evidence>
<evidence type="ECO:0000313" key="4">
    <source>
        <dbReference type="Proteomes" id="UP000306147"/>
    </source>
</evidence>
<dbReference type="InterPro" id="IPR006680">
    <property type="entry name" value="Amidohydro-rel"/>
</dbReference>
<proteinExistence type="inferred from homology"/>
<dbReference type="InterPro" id="IPR032466">
    <property type="entry name" value="Metal_Hydrolase"/>
</dbReference>
<dbReference type="AlphaFoldDB" id="A0A4S1XI64"/>
<dbReference type="SUPFAM" id="SSF51556">
    <property type="entry name" value="Metallo-dependent hydrolases"/>
    <property type="match status" value="1"/>
</dbReference>
<dbReference type="PANTHER" id="PTHR43569:SF2">
    <property type="entry name" value="AMIDOHYDROLASE-RELATED DOMAIN-CONTAINING PROTEIN"/>
    <property type="match status" value="1"/>
</dbReference>
<dbReference type="PANTHER" id="PTHR43569">
    <property type="entry name" value="AMIDOHYDROLASE"/>
    <property type="match status" value="1"/>
</dbReference>
<dbReference type="Gene3D" id="3.20.20.140">
    <property type="entry name" value="Metal-dependent hydrolases"/>
    <property type="match status" value="1"/>
</dbReference>
<dbReference type="OrthoDB" id="9787654at2"/>
<keyword evidence="4" id="KW-1185">Reference proteome</keyword>
<organism evidence="3 4">
    <name type="scientific">Sphingomonas gei</name>
    <dbReference type="NCBI Taxonomy" id="1395960"/>
    <lineage>
        <taxon>Bacteria</taxon>
        <taxon>Pseudomonadati</taxon>
        <taxon>Pseudomonadota</taxon>
        <taxon>Alphaproteobacteria</taxon>
        <taxon>Sphingomonadales</taxon>
        <taxon>Sphingomonadaceae</taxon>
        <taxon>Sphingomonas</taxon>
    </lineage>
</organism>
<feature type="domain" description="Amidohydrolase-related" evidence="2">
    <location>
        <begin position="2"/>
        <end position="257"/>
    </location>
</feature>
<sequence length="269" mass="29591">MIDAHVHVWQIGRNGCAWPDADLPTLYRDFDLTDYRETADSAIDGVLLVQSQPDAADTDWLLGLTDPLIAGVIGWADLAAPDAPEHVAVLAAHARLRGLRPMVQDQADDWYDRADDTALAILAEHGLVLEALIQPRHLASLAWLAQRHPALTIVIDHAAKPQADGFDSWIHAIESIARYPNVHAKLSGLMTETAPLDAVFDVVWRTFGPERLIWGSDWPVLTLAASYDDWLERARMLVPVEDHAGVFGANARRVYRLAQNGRPDGGKGS</sequence>
<comment type="similarity">
    <text evidence="1">Belongs to the metallo-dependent hydrolases superfamily.</text>
</comment>
<name>A0A4S1XI64_9SPHN</name>
<comment type="caution">
    <text evidence="3">The sequence shown here is derived from an EMBL/GenBank/DDBJ whole genome shotgun (WGS) entry which is preliminary data.</text>
</comment>
<dbReference type="GO" id="GO:0016787">
    <property type="term" value="F:hydrolase activity"/>
    <property type="evidence" value="ECO:0007669"/>
    <property type="project" value="UniProtKB-KW"/>
</dbReference>
<keyword evidence="3" id="KW-0378">Hydrolase</keyword>
<gene>
    <name evidence="3" type="ORF">E5A73_00575</name>
</gene>
<reference evidence="3 4" key="1">
    <citation type="submission" date="2019-04" db="EMBL/GenBank/DDBJ databases">
        <title>Sphingomonas psychrotolerans sp. nov., isolated from soil in the Tianshan Mountains, Xinjiang, China.</title>
        <authorList>
            <person name="Luo Y."/>
            <person name="Sheng H."/>
        </authorList>
    </citation>
    <scope>NUCLEOTIDE SEQUENCE [LARGE SCALE GENOMIC DNA]</scope>
    <source>
        <strain evidence="3 4">ZFGT-11</strain>
    </source>
</reference>